<feature type="transmembrane region" description="Helical" evidence="14">
    <location>
        <begin position="439"/>
        <end position="456"/>
    </location>
</feature>
<dbReference type="AlphaFoldDB" id="A0A1B2I8W3"/>
<dbReference type="InterPro" id="IPR001734">
    <property type="entry name" value="Na/solute_symporter"/>
</dbReference>
<protein>
    <submittedName>
        <fullName evidence="15">Sodium:solute symporter</fullName>
    </submittedName>
</protein>
<proteinExistence type="inferred from homology"/>
<comment type="catalytic activity">
    <reaction evidence="12">
        <text>L-proline(in) + Na(+)(in) = L-proline(out) + Na(+)(out)</text>
        <dbReference type="Rhea" id="RHEA:28967"/>
        <dbReference type="ChEBI" id="CHEBI:29101"/>
        <dbReference type="ChEBI" id="CHEBI:60039"/>
    </reaction>
</comment>
<gene>
    <name evidence="15" type="ORF">BED41_15715</name>
</gene>
<keyword evidence="16" id="KW-1185">Reference proteome</keyword>
<evidence type="ECO:0000256" key="8">
    <source>
        <dbReference type="ARBA" id="ARBA00023053"/>
    </source>
</evidence>
<keyword evidence="6" id="KW-0769">Symport</keyword>
<keyword evidence="10 14" id="KW-0472">Membrane</keyword>
<reference evidence="15" key="1">
    <citation type="submission" date="2016-08" db="EMBL/GenBank/DDBJ databases">
        <title>Complete genome of Cloacibacillus porcorum.</title>
        <authorList>
            <person name="Looft T."/>
            <person name="Bayles D.O."/>
            <person name="Alt D.P."/>
        </authorList>
    </citation>
    <scope>NUCLEOTIDE SEQUENCE [LARGE SCALE GENOMIC DNA]</scope>
    <source>
        <strain evidence="15">CL-84</strain>
    </source>
</reference>
<feature type="transmembrane region" description="Helical" evidence="14">
    <location>
        <begin position="260"/>
        <end position="281"/>
    </location>
</feature>
<evidence type="ECO:0000256" key="6">
    <source>
        <dbReference type="ARBA" id="ARBA00022847"/>
    </source>
</evidence>
<evidence type="ECO:0000256" key="7">
    <source>
        <dbReference type="ARBA" id="ARBA00022989"/>
    </source>
</evidence>
<sequence length="472" mass="51117">MLTGIDNIIIVIAAIAVLSVGYYFSKSVSDMESYYLANRSLPWSLVVGSLIASWYGGNGVVGAIGYASVFGLASWFVWSIGAHVVRLPLAMWVGPRVHMRSDVTVPDAIANSYGRVAAIVASIFLFMYCSKLGEITATGFIGEAAWGVNKMYVCIFVVVFTIILTCLGGLMGVAVTDMIFFFFMIVSVCMVFPQIYDSVGGMAGIRAATASTPGFTHPVGGMRFSKALMLVLLCVNVYADPCFYQRFSASNSAKTARRAMLANFCICIIFDAVTIIAGMAVRVKFPGMQPEGAYVHMVLSELPVGMRSLFVIGLFGAIISTIDSYYLVGGATLAKDIYARIFAKEELSDKKLVNLSRVGACLLGFMGISLFFRFRLAYDAVVFLTSLWMSTGFVPLLMVLMYNGKKTQAAGLLSMAAGCLAFAYLSFNPIMISESFGKLEPILVSLPLSFIFWVIGSKIGKDTEINKKAIKC</sequence>
<evidence type="ECO:0000256" key="12">
    <source>
        <dbReference type="ARBA" id="ARBA00033708"/>
    </source>
</evidence>
<keyword evidence="8" id="KW-0915">Sodium</keyword>
<dbReference type="CDD" id="cd10322">
    <property type="entry name" value="SLC5sbd"/>
    <property type="match status" value="1"/>
</dbReference>
<evidence type="ECO:0000256" key="13">
    <source>
        <dbReference type="RuleBase" id="RU362091"/>
    </source>
</evidence>
<dbReference type="PROSITE" id="PS50283">
    <property type="entry name" value="NA_SOLUT_SYMP_3"/>
    <property type="match status" value="1"/>
</dbReference>
<evidence type="ECO:0000256" key="2">
    <source>
        <dbReference type="ARBA" id="ARBA00006434"/>
    </source>
</evidence>
<keyword evidence="9" id="KW-0406">Ion transport</keyword>
<comment type="subcellular location">
    <subcellularLocation>
        <location evidence="1">Cell membrane</location>
        <topology evidence="1">Multi-pass membrane protein</topology>
    </subcellularLocation>
</comment>
<feature type="transmembrane region" description="Helical" evidence="14">
    <location>
        <begin position="309"/>
        <end position="334"/>
    </location>
</feature>
<feature type="transmembrane region" description="Helical" evidence="14">
    <location>
        <begin position="113"/>
        <end position="130"/>
    </location>
</feature>
<dbReference type="Proteomes" id="UP000093044">
    <property type="component" value="Chromosome"/>
</dbReference>
<keyword evidence="11" id="KW-0739">Sodium transport</keyword>
<organism evidence="15 16">
    <name type="scientific">Cloacibacillus porcorum</name>
    <dbReference type="NCBI Taxonomy" id="1197717"/>
    <lineage>
        <taxon>Bacteria</taxon>
        <taxon>Thermotogati</taxon>
        <taxon>Synergistota</taxon>
        <taxon>Synergistia</taxon>
        <taxon>Synergistales</taxon>
        <taxon>Synergistaceae</taxon>
        <taxon>Cloacibacillus</taxon>
    </lineage>
</organism>
<dbReference type="STRING" id="1197717.BED41_15715"/>
<dbReference type="Pfam" id="PF00474">
    <property type="entry name" value="SSF"/>
    <property type="match status" value="1"/>
</dbReference>
<dbReference type="InterPro" id="IPR038377">
    <property type="entry name" value="Na/Glc_symporter_sf"/>
</dbReference>
<dbReference type="PANTHER" id="PTHR48086">
    <property type="entry name" value="SODIUM/PROLINE SYMPORTER-RELATED"/>
    <property type="match status" value="1"/>
</dbReference>
<dbReference type="KEGG" id="cpor:BED41_15715"/>
<feature type="transmembrane region" description="Helical" evidence="14">
    <location>
        <begin position="380"/>
        <end position="402"/>
    </location>
</feature>
<dbReference type="InterPro" id="IPR050277">
    <property type="entry name" value="Sodium:Solute_Symporter"/>
</dbReference>
<dbReference type="GO" id="GO:0006814">
    <property type="term" value="P:sodium ion transport"/>
    <property type="evidence" value="ECO:0007669"/>
    <property type="project" value="UniProtKB-KW"/>
</dbReference>
<feature type="transmembrane region" description="Helical" evidence="14">
    <location>
        <begin position="178"/>
        <end position="196"/>
    </location>
</feature>
<dbReference type="GO" id="GO:0005886">
    <property type="term" value="C:plasma membrane"/>
    <property type="evidence" value="ECO:0007669"/>
    <property type="project" value="UniProtKB-SubCell"/>
</dbReference>
<evidence type="ECO:0000256" key="5">
    <source>
        <dbReference type="ARBA" id="ARBA00022692"/>
    </source>
</evidence>
<accession>A0A1B2I8W3</accession>
<dbReference type="GeneID" id="83059294"/>
<dbReference type="Gene3D" id="1.20.1730.10">
    <property type="entry name" value="Sodium/glucose cotransporter"/>
    <property type="match status" value="1"/>
</dbReference>
<keyword evidence="5 14" id="KW-0812">Transmembrane</keyword>
<comment type="similarity">
    <text evidence="2 13">Belongs to the sodium:solute symporter (SSF) (TC 2.A.21) family.</text>
</comment>
<dbReference type="EMBL" id="CP016757">
    <property type="protein sequence ID" value="ANZ46420.1"/>
    <property type="molecule type" value="Genomic_DNA"/>
</dbReference>
<feature type="transmembrane region" description="Helical" evidence="14">
    <location>
        <begin position="355"/>
        <end position="374"/>
    </location>
</feature>
<feature type="transmembrane region" description="Helical" evidence="14">
    <location>
        <begin position="75"/>
        <end position="93"/>
    </location>
</feature>
<dbReference type="OrthoDB" id="773at2"/>
<evidence type="ECO:0000256" key="4">
    <source>
        <dbReference type="ARBA" id="ARBA00022475"/>
    </source>
</evidence>
<dbReference type="RefSeq" id="WP_066748517.1">
    <property type="nucleotide sequence ID" value="NZ_CP016757.1"/>
</dbReference>
<feature type="transmembrane region" description="Helical" evidence="14">
    <location>
        <begin position="7"/>
        <end position="25"/>
    </location>
</feature>
<evidence type="ECO:0000256" key="3">
    <source>
        <dbReference type="ARBA" id="ARBA00022448"/>
    </source>
</evidence>
<evidence type="ECO:0000256" key="1">
    <source>
        <dbReference type="ARBA" id="ARBA00004651"/>
    </source>
</evidence>
<evidence type="ECO:0000256" key="11">
    <source>
        <dbReference type="ARBA" id="ARBA00023201"/>
    </source>
</evidence>
<feature type="transmembrane region" description="Helical" evidence="14">
    <location>
        <begin position="409"/>
        <end position="427"/>
    </location>
</feature>
<feature type="transmembrane region" description="Helical" evidence="14">
    <location>
        <begin position="151"/>
        <end position="172"/>
    </location>
</feature>
<keyword evidence="3" id="KW-0813">Transport</keyword>
<dbReference type="GO" id="GO:0015293">
    <property type="term" value="F:symporter activity"/>
    <property type="evidence" value="ECO:0007669"/>
    <property type="project" value="UniProtKB-KW"/>
</dbReference>
<evidence type="ECO:0000313" key="15">
    <source>
        <dbReference type="EMBL" id="ANZ46420.1"/>
    </source>
</evidence>
<keyword evidence="4" id="KW-1003">Cell membrane</keyword>
<name>A0A1B2I8W3_9BACT</name>
<evidence type="ECO:0000256" key="10">
    <source>
        <dbReference type="ARBA" id="ARBA00023136"/>
    </source>
</evidence>
<evidence type="ECO:0000256" key="14">
    <source>
        <dbReference type="SAM" id="Phobius"/>
    </source>
</evidence>
<evidence type="ECO:0000256" key="9">
    <source>
        <dbReference type="ARBA" id="ARBA00023065"/>
    </source>
</evidence>
<feature type="transmembrane region" description="Helical" evidence="14">
    <location>
        <begin position="45"/>
        <end position="68"/>
    </location>
</feature>
<dbReference type="PANTHER" id="PTHR48086:SF3">
    <property type="entry name" value="SODIUM_PROLINE SYMPORTER"/>
    <property type="match status" value="1"/>
</dbReference>
<evidence type="ECO:0000313" key="16">
    <source>
        <dbReference type="Proteomes" id="UP000093044"/>
    </source>
</evidence>
<keyword evidence="7 14" id="KW-1133">Transmembrane helix</keyword>